<proteinExistence type="predicted"/>
<accession>A0A926L2Y8</accession>
<protein>
    <recommendedName>
        <fullName evidence="5">Lipoprotein</fullName>
    </recommendedName>
</protein>
<evidence type="ECO:0000313" key="4">
    <source>
        <dbReference type="Proteomes" id="UP000621210"/>
    </source>
</evidence>
<evidence type="ECO:0008006" key="5">
    <source>
        <dbReference type="Google" id="ProtNLM"/>
    </source>
</evidence>
<reference evidence="3" key="1">
    <citation type="submission" date="2020-09" db="EMBL/GenBank/DDBJ databases">
        <title>Streptomyces grisecoloratus sp. nov., isolated from cotton soil.</title>
        <authorList>
            <person name="Xing L."/>
        </authorList>
    </citation>
    <scope>NUCLEOTIDE SEQUENCE</scope>
    <source>
        <strain evidence="3">TRM S81-3</strain>
    </source>
</reference>
<dbReference type="RefSeq" id="WP_188182551.1">
    <property type="nucleotide sequence ID" value="NZ_JACVQF010000200.1"/>
</dbReference>
<dbReference type="PROSITE" id="PS51257">
    <property type="entry name" value="PROKAR_LIPOPROTEIN"/>
    <property type="match status" value="1"/>
</dbReference>
<dbReference type="Proteomes" id="UP000621210">
    <property type="component" value="Unassembled WGS sequence"/>
</dbReference>
<evidence type="ECO:0000313" key="3">
    <source>
        <dbReference type="EMBL" id="MBD0421575.1"/>
    </source>
</evidence>
<organism evidence="3 4">
    <name type="scientific">Streptomyces griseicoloratus</name>
    <dbReference type="NCBI Taxonomy" id="2752516"/>
    <lineage>
        <taxon>Bacteria</taxon>
        <taxon>Bacillati</taxon>
        <taxon>Actinomycetota</taxon>
        <taxon>Actinomycetes</taxon>
        <taxon>Kitasatosporales</taxon>
        <taxon>Streptomycetaceae</taxon>
        <taxon>Streptomyces</taxon>
    </lineage>
</organism>
<feature type="signal peptide" evidence="2">
    <location>
        <begin position="1"/>
        <end position="25"/>
    </location>
</feature>
<dbReference type="EMBL" id="JACVQF010000200">
    <property type="protein sequence ID" value="MBD0421575.1"/>
    <property type="molecule type" value="Genomic_DNA"/>
</dbReference>
<keyword evidence="4" id="KW-1185">Reference proteome</keyword>
<evidence type="ECO:0000256" key="1">
    <source>
        <dbReference type="SAM" id="MobiDB-lite"/>
    </source>
</evidence>
<name>A0A926L2Y8_9ACTN</name>
<gene>
    <name evidence="3" type="ORF">H0H10_20875</name>
</gene>
<feature type="compositionally biased region" description="Low complexity" evidence="1">
    <location>
        <begin position="61"/>
        <end position="76"/>
    </location>
</feature>
<comment type="caution">
    <text evidence="3">The sequence shown here is derived from an EMBL/GenBank/DDBJ whole genome shotgun (WGS) entry which is preliminary data.</text>
</comment>
<feature type="chain" id="PRO_5039280014" description="Lipoprotein" evidence="2">
    <location>
        <begin position="26"/>
        <end position="265"/>
    </location>
</feature>
<sequence length="265" mass="26664">MLRTHRRKSVLAAAALVATTMLLTACQGEDAEDGGKSTGATASDSAAKGKSDDGGSGTGTGTDSESPSGEKGSKSGMVSGKWVGTVSYLAPGKYTVTDANDTEQAFFTSDDTDIEGAGKICGDADGQAATPCTEEELEAAAKKGFGATVDVKDGVAVSIIEDHTDSGTGTGGGNGMGEGERSGLFSGTLGYMAPGKYSLSRDGNERAFFTTTDTVINGAGWICGDAETVTPCTEEDLEAAAKKGSVAVAVQVEDGVAVTIDEEHN</sequence>
<evidence type="ECO:0000256" key="2">
    <source>
        <dbReference type="SAM" id="SignalP"/>
    </source>
</evidence>
<keyword evidence="2" id="KW-0732">Signal</keyword>
<feature type="region of interest" description="Disordered" evidence="1">
    <location>
        <begin position="29"/>
        <end position="77"/>
    </location>
</feature>
<reference evidence="3" key="2">
    <citation type="submission" date="2020-09" db="EMBL/GenBank/DDBJ databases">
        <authorList>
            <person name="Luo X."/>
        </authorList>
    </citation>
    <scope>NUCLEOTIDE SEQUENCE</scope>
    <source>
        <strain evidence="3">TRM S81-3</strain>
    </source>
</reference>
<dbReference type="AlphaFoldDB" id="A0A926L2Y8"/>